<sequence length="196" mass="20748">MLDTPNDVVLGSGRSPGSSDLLNSAGDSPADGTSTHPLSVSDGSSVAGSEYEDGADEDSTDSPLPAPVKSSGKSRLRRSHSQSEDEVEDDDSDNVPLSSLRSSISVPRGKMQSYLQAGRKPPGPFAESDDSGGNSEDGSGARSSLTKRQRKHKHKHQHRSLSPVPVSRLTDRRSTRSAGRARLVPRPGSGPLRVRR</sequence>
<feature type="region of interest" description="Disordered" evidence="1">
    <location>
        <begin position="1"/>
        <end position="196"/>
    </location>
</feature>
<dbReference type="EMBL" id="QXFU01000786">
    <property type="protein sequence ID" value="KAE9020653.1"/>
    <property type="molecule type" value="Genomic_DNA"/>
</dbReference>
<accession>A0A6A3LXJ8</accession>
<evidence type="ECO:0000256" key="1">
    <source>
        <dbReference type="SAM" id="MobiDB-lite"/>
    </source>
</evidence>
<feature type="compositionally biased region" description="Acidic residues" evidence="1">
    <location>
        <begin position="50"/>
        <end position="60"/>
    </location>
</feature>
<feature type="compositionally biased region" description="Polar residues" evidence="1">
    <location>
        <begin position="95"/>
        <end position="105"/>
    </location>
</feature>
<feature type="compositionally biased region" description="Acidic residues" evidence="1">
    <location>
        <begin position="84"/>
        <end position="93"/>
    </location>
</feature>
<protein>
    <submittedName>
        <fullName evidence="2">Uncharacterized protein</fullName>
    </submittedName>
</protein>
<dbReference type="OrthoDB" id="10486765at2759"/>
<reference evidence="2 3" key="1">
    <citation type="submission" date="2018-09" db="EMBL/GenBank/DDBJ databases">
        <title>Genomic investigation of the strawberry pathogen Phytophthora fragariae indicates pathogenicity is determined by transcriptional variation in three key races.</title>
        <authorList>
            <person name="Adams T.M."/>
            <person name="Armitage A.D."/>
            <person name="Sobczyk M.K."/>
            <person name="Bates H.J."/>
            <person name="Dunwell J.M."/>
            <person name="Nellist C.F."/>
            <person name="Harrison R.J."/>
        </authorList>
    </citation>
    <scope>NUCLEOTIDE SEQUENCE [LARGE SCALE GENOMIC DNA]</scope>
    <source>
        <strain evidence="2 3">SCRP324</strain>
    </source>
</reference>
<feature type="compositionally biased region" description="Low complexity" evidence="1">
    <location>
        <begin position="131"/>
        <end position="140"/>
    </location>
</feature>
<proteinExistence type="predicted"/>
<dbReference type="AlphaFoldDB" id="A0A6A3LXJ8"/>
<dbReference type="Proteomes" id="UP000435112">
    <property type="component" value="Unassembled WGS sequence"/>
</dbReference>
<evidence type="ECO:0000313" key="3">
    <source>
        <dbReference type="Proteomes" id="UP000435112"/>
    </source>
</evidence>
<organism evidence="2 3">
    <name type="scientific">Phytophthora rubi</name>
    <dbReference type="NCBI Taxonomy" id="129364"/>
    <lineage>
        <taxon>Eukaryota</taxon>
        <taxon>Sar</taxon>
        <taxon>Stramenopiles</taxon>
        <taxon>Oomycota</taxon>
        <taxon>Peronosporomycetes</taxon>
        <taxon>Peronosporales</taxon>
        <taxon>Peronosporaceae</taxon>
        <taxon>Phytophthora</taxon>
    </lineage>
</organism>
<feature type="compositionally biased region" description="Basic residues" evidence="1">
    <location>
        <begin position="145"/>
        <end position="159"/>
    </location>
</feature>
<comment type="caution">
    <text evidence="2">The sequence shown here is derived from an EMBL/GenBank/DDBJ whole genome shotgun (WGS) entry which is preliminary data.</text>
</comment>
<feature type="compositionally biased region" description="Polar residues" evidence="1">
    <location>
        <begin position="15"/>
        <end position="47"/>
    </location>
</feature>
<evidence type="ECO:0000313" key="2">
    <source>
        <dbReference type="EMBL" id="KAE9020653.1"/>
    </source>
</evidence>
<name>A0A6A3LXJ8_9STRA</name>
<gene>
    <name evidence="2" type="ORF">PR002_g12462</name>
</gene>